<dbReference type="InterPro" id="IPR027417">
    <property type="entry name" value="P-loop_NTPase"/>
</dbReference>
<organism evidence="2">
    <name type="scientific">Entomoneis paludosa</name>
    <dbReference type="NCBI Taxonomy" id="265537"/>
    <lineage>
        <taxon>Eukaryota</taxon>
        <taxon>Sar</taxon>
        <taxon>Stramenopiles</taxon>
        <taxon>Ochrophyta</taxon>
        <taxon>Bacillariophyta</taxon>
        <taxon>Bacillariophyceae</taxon>
        <taxon>Bacillariophycidae</taxon>
        <taxon>Entomoneidaceae</taxon>
        <taxon>Entomoneis</taxon>
    </lineage>
</organism>
<feature type="compositionally biased region" description="Polar residues" evidence="1">
    <location>
        <begin position="96"/>
        <end position="108"/>
    </location>
</feature>
<dbReference type="Gene3D" id="3.40.50.300">
    <property type="entry name" value="P-loop containing nucleotide triphosphate hydrolases"/>
    <property type="match status" value="1"/>
</dbReference>
<feature type="compositionally biased region" description="Polar residues" evidence="1">
    <location>
        <begin position="1"/>
        <end position="13"/>
    </location>
</feature>
<protein>
    <submittedName>
        <fullName evidence="2">Uncharacterized protein</fullName>
    </submittedName>
</protein>
<sequence>MAKSTAKNSSNTPRKTKASGAETTVTLADPPATTVSPGSASRSKHVRAETQEEKGKIMHATQLMPEESSTGKSKKRDAQDEPSIVTPPPSKRRRTNVTIQRSGASSVESIPAPPSDAPPAPTKYLKVLLLGPEGAGKQEWLNGLNTQQPETATGEEAKPPTVPFALNYQSKDYSFESSAAVHETVRLHMYNVDCSTNDEPPASWKHSLVPSMQHVVLVLDLFQQQEDGSADKTLRTWKTWLERNLTKNSDKIPISLLLVNNNTAAAANGDDKKTWFRLGASVEKLCRYWHINKWYMMENDKTSSDTVLQTLIERTWTAMDKK</sequence>
<accession>A0A7S2V6U8</accession>
<dbReference type="EMBL" id="HBHT01000069">
    <property type="protein sequence ID" value="CAD9939173.1"/>
    <property type="molecule type" value="Transcribed_RNA"/>
</dbReference>
<reference evidence="2" key="1">
    <citation type="submission" date="2021-01" db="EMBL/GenBank/DDBJ databases">
        <authorList>
            <person name="Corre E."/>
            <person name="Pelletier E."/>
            <person name="Niang G."/>
            <person name="Scheremetjew M."/>
            <person name="Finn R."/>
            <person name="Kale V."/>
            <person name="Holt S."/>
            <person name="Cochrane G."/>
            <person name="Meng A."/>
            <person name="Brown T."/>
            <person name="Cohen L."/>
        </authorList>
    </citation>
    <scope>NUCLEOTIDE SEQUENCE</scope>
    <source>
        <strain evidence="2">CCMP125</strain>
    </source>
</reference>
<proteinExistence type="predicted"/>
<feature type="region of interest" description="Disordered" evidence="1">
    <location>
        <begin position="1"/>
        <end position="119"/>
    </location>
</feature>
<gene>
    <name evidence="2" type="ORF">APAL1065_LOCUS46</name>
</gene>
<dbReference type="AlphaFoldDB" id="A0A7S2V6U8"/>
<feature type="compositionally biased region" description="Basic and acidic residues" evidence="1">
    <location>
        <begin position="46"/>
        <end position="56"/>
    </location>
</feature>
<name>A0A7S2V6U8_9STRA</name>
<evidence type="ECO:0000256" key="1">
    <source>
        <dbReference type="SAM" id="MobiDB-lite"/>
    </source>
</evidence>
<evidence type="ECO:0000313" key="2">
    <source>
        <dbReference type="EMBL" id="CAD9939173.1"/>
    </source>
</evidence>